<dbReference type="SUPFAM" id="SSF81296">
    <property type="entry name" value="E set domains"/>
    <property type="match status" value="1"/>
</dbReference>
<reference evidence="7" key="1">
    <citation type="submission" date="2016-10" db="EMBL/GenBank/DDBJ databases">
        <authorList>
            <person name="Varghese N."/>
            <person name="Submissions S."/>
        </authorList>
    </citation>
    <scope>NUCLEOTIDE SEQUENCE [LARGE SCALE GENOMIC DNA]</scope>
    <source>
        <strain evidence="7">DSM 21424</strain>
    </source>
</reference>
<dbReference type="STRING" id="521013.SAMN04488567_0561"/>
<dbReference type="InterPro" id="IPR017853">
    <property type="entry name" value="GH"/>
</dbReference>
<dbReference type="CDD" id="cd11326">
    <property type="entry name" value="AmyAc_Glg_debranch"/>
    <property type="match status" value="1"/>
</dbReference>
<dbReference type="GO" id="GO:0004135">
    <property type="term" value="F:amylo-alpha-1,6-glucosidase activity"/>
    <property type="evidence" value="ECO:0007669"/>
    <property type="project" value="InterPro"/>
</dbReference>
<accession>A0A1G6ZLJ9</accession>
<evidence type="ECO:0000259" key="5">
    <source>
        <dbReference type="SMART" id="SM00642"/>
    </source>
</evidence>
<keyword evidence="2" id="KW-0378">Hydrolase</keyword>
<dbReference type="EMBL" id="FNAT01000001">
    <property type="protein sequence ID" value="SDE02675.1"/>
    <property type="molecule type" value="Genomic_DNA"/>
</dbReference>
<dbReference type="InterPro" id="IPR044505">
    <property type="entry name" value="GlgX_Isoamylase_N_E_set"/>
</dbReference>
<evidence type="ECO:0000256" key="4">
    <source>
        <dbReference type="SAM" id="MobiDB-lite"/>
    </source>
</evidence>
<evidence type="ECO:0000256" key="2">
    <source>
        <dbReference type="ARBA" id="ARBA00022801"/>
    </source>
</evidence>
<gene>
    <name evidence="6" type="ORF">SAMN04488567_0561</name>
</gene>
<dbReference type="GO" id="GO:0005980">
    <property type="term" value="P:glycogen catabolic process"/>
    <property type="evidence" value="ECO:0007669"/>
    <property type="project" value="InterPro"/>
</dbReference>
<dbReference type="InterPro" id="IPR014756">
    <property type="entry name" value="Ig_E-set"/>
</dbReference>
<dbReference type="SUPFAM" id="SSF51445">
    <property type="entry name" value="(Trans)glycosidases"/>
    <property type="match status" value="1"/>
</dbReference>
<dbReference type="PANTHER" id="PTHR43002">
    <property type="entry name" value="GLYCOGEN DEBRANCHING ENZYME"/>
    <property type="match status" value="1"/>
</dbReference>
<name>A0A1G6ZLJ9_9RHOB</name>
<organism evidence="6 7">
    <name type="scientific">Limimaricola pyoseonensis</name>
    <dbReference type="NCBI Taxonomy" id="521013"/>
    <lineage>
        <taxon>Bacteria</taxon>
        <taxon>Pseudomonadati</taxon>
        <taxon>Pseudomonadota</taxon>
        <taxon>Alphaproteobacteria</taxon>
        <taxon>Rhodobacterales</taxon>
        <taxon>Paracoccaceae</taxon>
        <taxon>Limimaricola</taxon>
    </lineage>
</organism>
<feature type="region of interest" description="Disordered" evidence="4">
    <location>
        <begin position="466"/>
        <end position="493"/>
    </location>
</feature>
<dbReference type="Proteomes" id="UP000198922">
    <property type="component" value="Unassembled WGS sequence"/>
</dbReference>
<keyword evidence="3" id="KW-0326">Glycosidase</keyword>
<sequence>MKPRRRISAGRPYPLGASFDGEGVNFAVFSQHATRMQLCLFERYGRETARIDLPERDGHVWHGYIPGLAPGQHYGFRAHGPYRPEEGHRFNPNKLLLDPYARQITGHPIWHDALHGYDTRSRLQDLSYDTRDSAPYMPRAIVVDQRGLLPAHHPDRAMADTVIYEAHVAGLTSDRPDIAHRGRFQGLASDRILDHLGRLGITAIELLPVHAFINDRFLVEKGLTNYWGYQSIGFFAPEPRYMAGHDIAEFRTMVDRFHAAGIEVLLDVVYNHTGEGNQLGPTLCFRGLDNASYYRLAENRRFHIDDTGTGNTVNAEHPMVLRMILDSLRYWVEVMGVDGFRFDLCTALGRRAEGFDRDAPFFQAIRQDPVLSRVKLIAEPWDIGPGGYQLGAYPPPFHEWNDRFRDQVRSFWRGEPDMIGRLANRVAGSARRFDHDNRPATTSVNFLTAHDGFTLMDVVSYAEKHNEANGEDNRDGHSDNRSDNMGHEGATADPLIRAARARRRRNMLTTLMISQGTPMLLAGDELGNSQQGNNNAYCQNNPIGWVNWDRTDPDFLAYVRKLVAFRRAHPVLRQKRFLHAQSRQIDARPDLFWRRADGRPMSEHDWADPARRLLAFEMRTASGTPDYAALEYALFAVINGGGPVFVELPDPPSDYVWVRHIDSARPLADPEPQTGRTRIRGRSVVVMVLEPAEGAERTELEERDSGTDHR</sequence>
<dbReference type="Gene3D" id="2.60.40.1180">
    <property type="entry name" value="Golgi alpha-mannosidase II"/>
    <property type="match status" value="1"/>
</dbReference>
<feature type="compositionally biased region" description="Basic and acidic residues" evidence="4">
    <location>
        <begin position="466"/>
        <end position="486"/>
    </location>
</feature>
<evidence type="ECO:0000313" key="6">
    <source>
        <dbReference type="EMBL" id="SDE02675.1"/>
    </source>
</evidence>
<feature type="domain" description="Glycosyl hydrolase family 13 catalytic" evidence="5">
    <location>
        <begin position="161"/>
        <end position="566"/>
    </location>
</feature>
<evidence type="ECO:0000256" key="3">
    <source>
        <dbReference type="ARBA" id="ARBA00023295"/>
    </source>
</evidence>
<dbReference type="InterPro" id="IPR006047">
    <property type="entry name" value="GH13_cat_dom"/>
</dbReference>
<dbReference type="AlphaFoldDB" id="A0A1G6ZLJ9"/>
<keyword evidence="7" id="KW-1185">Reference proteome</keyword>
<dbReference type="InterPro" id="IPR013783">
    <property type="entry name" value="Ig-like_fold"/>
</dbReference>
<dbReference type="Gene3D" id="2.60.40.10">
    <property type="entry name" value="Immunoglobulins"/>
    <property type="match status" value="1"/>
</dbReference>
<dbReference type="RefSeq" id="WP_090109156.1">
    <property type="nucleotide sequence ID" value="NZ_FNAT01000001.1"/>
</dbReference>
<comment type="similarity">
    <text evidence="1">Belongs to the glycosyl hydrolase 13 family.</text>
</comment>
<dbReference type="Gene3D" id="3.20.20.80">
    <property type="entry name" value="Glycosidases"/>
    <property type="match status" value="1"/>
</dbReference>
<dbReference type="CDD" id="cd02856">
    <property type="entry name" value="E_set_GDE_Isoamylase_N"/>
    <property type="match status" value="1"/>
</dbReference>
<dbReference type="InterPro" id="IPR011837">
    <property type="entry name" value="Glycogen_debranch_GlgX"/>
</dbReference>
<evidence type="ECO:0000313" key="7">
    <source>
        <dbReference type="Proteomes" id="UP000198922"/>
    </source>
</evidence>
<protein>
    <submittedName>
        <fullName evidence="6">Glycogen operon protein</fullName>
    </submittedName>
</protein>
<dbReference type="OrthoDB" id="3236218at2"/>
<dbReference type="SUPFAM" id="SSF51011">
    <property type="entry name" value="Glycosyl hydrolase domain"/>
    <property type="match status" value="1"/>
</dbReference>
<dbReference type="SMART" id="SM00642">
    <property type="entry name" value="Aamy"/>
    <property type="match status" value="1"/>
</dbReference>
<dbReference type="NCBIfam" id="TIGR02100">
    <property type="entry name" value="glgX_debranch"/>
    <property type="match status" value="1"/>
</dbReference>
<dbReference type="InterPro" id="IPR013780">
    <property type="entry name" value="Glyco_hydro_b"/>
</dbReference>
<evidence type="ECO:0000256" key="1">
    <source>
        <dbReference type="ARBA" id="ARBA00008061"/>
    </source>
</evidence>
<proteinExistence type="inferred from homology"/>
<dbReference type="Pfam" id="PF00128">
    <property type="entry name" value="Alpha-amylase"/>
    <property type="match status" value="1"/>
</dbReference>
<dbReference type="Pfam" id="PF02922">
    <property type="entry name" value="CBM_48"/>
    <property type="match status" value="1"/>
</dbReference>
<dbReference type="InterPro" id="IPR004193">
    <property type="entry name" value="Glyco_hydro_13_N"/>
</dbReference>